<keyword evidence="4 12" id="KW-0548">Nucleotidyltransferase</keyword>
<dbReference type="InterPro" id="IPR002694">
    <property type="entry name" value="Znf_CHC2"/>
</dbReference>
<keyword evidence="9" id="KW-0460">Magnesium</keyword>
<name>A0ABY6TGJ6_9PAST</name>
<evidence type="ECO:0000256" key="9">
    <source>
        <dbReference type="ARBA" id="ARBA00022842"/>
    </source>
</evidence>
<dbReference type="SMART" id="SM00400">
    <property type="entry name" value="ZnF_CHCC"/>
    <property type="match status" value="1"/>
</dbReference>
<dbReference type="InterPro" id="IPR050219">
    <property type="entry name" value="DnaG_primase"/>
</dbReference>
<keyword evidence="8 12" id="KW-0862">Zinc</keyword>
<dbReference type="EC" id="2.7.7.101" evidence="12"/>
<dbReference type="PIRSF" id="PIRSF002811">
    <property type="entry name" value="DnaG"/>
    <property type="match status" value="1"/>
</dbReference>
<dbReference type="InterPro" id="IPR036977">
    <property type="entry name" value="DNA_primase_Znf_CHC2"/>
</dbReference>
<dbReference type="PANTHER" id="PTHR30313">
    <property type="entry name" value="DNA PRIMASE"/>
    <property type="match status" value="1"/>
</dbReference>
<evidence type="ECO:0000313" key="16">
    <source>
        <dbReference type="Proteomes" id="UP000308167"/>
    </source>
</evidence>
<keyword evidence="2 12" id="KW-0639">Primosome</keyword>
<dbReference type="SMART" id="SM00493">
    <property type="entry name" value="TOPRIM"/>
    <property type="match status" value="1"/>
</dbReference>
<reference evidence="15 16" key="1">
    <citation type="submission" date="2019-05" db="EMBL/GenBank/DDBJ databases">
        <authorList>
            <consortium name="Pathogen Informatics"/>
        </authorList>
    </citation>
    <scope>NUCLEOTIDE SEQUENCE [LARGE SCALE GENOMIC DNA]</scope>
    <source>
        <strain evidence="15 16">NM319</strain>
    </source>
</reference>
<comment type="function">
    <text evidence="12 13">RNA polymerase that catalyzes the synthesis of short RNA molecules used as primers for DNA polymerase during DNA replication.</text>
</comment>
<keyword evidence="7 12" id="KW-0863">Zinc-finger</keyword>
<protein>
    <recommendedName>
        <fullName evidence="12 13">DNA primase</fullName>
        <ecNumber evidence="12">2.7.7.101</ecNumber>
    </recommendedName>
</protein>
<dbReference type="InterPro" id="IPR006171">
    <property type="entry name" value="TOPRIM_dom"/>
</dbReference>
<comment type="domain">
    <text evidence="12">Contains an N-terminal zinc-binding domain, a central core domain that contains the primase activity, and a C-terminal DnaB-binding domain.</text>
</comment>
<dbReference type="GeneID" id="86154448"/>
<evidence type="ECO:0000256" key="7">
    <source>
        <dbReference type="ARBA" id="ARBA00022771"/>
    </source>
</evidence>
<evidence type="ECO:0000256" key="5">
    <source>
        <dbReference type="ARBA" id="ARBA00022705"/>
    </source>
</evidence>
<evidence type="ECO:0000256" key="2">
    <source>
        <dbReference type="ARBA" id="ARBA00022515"/>
    </source>
</evidence>
<proteinExistence type="inferred from homology"/>
<dbReference type="SUPFAM" id="SSF56731">
    <property type="entry name" value="DNA primase core"/>
    <property type="match status" value="1"/>
</dbReference>
<evidence type="ECO:0000256" key="13">
    <source>
        <dbReference type="PIRNR" id="PIRNR002811"/>
    </source>
</evidence>
<dbReference type="Pfam" id="PF08275">
    <property type="entry name" value="DNAG_N"/>
    <property type="match status" value="1"/>
</dbReference>
<evidence type="ECO:0000256" key="10">
    <source>
        <dbReference type="ARBA" id="ARBA00023125"/>
    </source>
</evidence>
<comment type="similarity">
    <text evidence="12 13">Belongs to the DnaG primase family.</text>
</comment>
<dbReference type="NCBIfam" id="TIGR01391">
    <property type="entry name" value="dnaG"/>
    <property type="match status" value="1"/>
</dbReference>
<dbReference type="HAMAP" id="MF_00974">
    <property type="entry name" value="DNA_primase_DnaG"/>
    <property type="match status" value="1"/>
</dbReference>
<sequence>MAGLIPRDFINDIIAKADIVDVVGSRVKLKKAGSNNYQACCPFHHEKTPSFTVSKNKQFYHCFGCGAHGNAIGFLMDYDKLEFVEAVEELASMLGLDVPREQSADKKSFKSQTGYKAKKDLYALMQEIAQTYQAELPKHDNALAYLQQRGLSADVIQRFGIGFVPDVFDLILNKFGRSKEEQDRLFDLGMLKRSERGKVYDTFRHRVMFPIRDRRGRTIAFGGRVLGDERPKYLNSSETITYHKGNELYGLFEALQANDTPEMLLVVEGYMDVVALAQFGVNYAVASLGTATTPEQIQLAFRSTEQIVCCYDGDRAGRDAAWRALENALPYLEDGRQLKFIFLPDGEDPDTYIRQYGKEGFEQYIQQAQSLETFLFEHLLQQQIDLATKEGKSKLASLAVPLINRVSGETLRLYLQNALGQKLGIINPSQLEKLFARHPKSENTISQVAKSAVKKPTEIKRTPMRVMVALLLQNPHLAQLPYDLVLFKALKGDVAGLDLLESLTALCRDNVGITMGQILEHYRDTNFAKPLEMLAVWDHLIDDEQIETTFVDTLAYYANQLTEQRIEELIAKDRSGGLDAQEKQELVQLLNSRK</sequence>
<dbReference type="InterPro" id="IPR037068">
    <property type="entry name" value="DNA_primase_core_N_sf"/>
</dbReference>
<evidence type="ECO:0000256" key="3">
    <source>
        <dbReference type="ARBA" id="ARBA00022679"/>
    </source>
</evidence>
<dbReference type="Pfam" id="PF10410">
    <property type="entry name" value="DnaB_bind"/>
    <property type="match status" value="1"/>
</dbReference>
<evidence type="ECO:0000256" key="1">
    <source>
        <dbReference type="ARBA" id="ARBA00022478"/>
    </source>
</evidence>
<dbReference type="Pfam" id="PF13155">
    <property type="entry name" value="Toprim_2"/>
    <property type="match status" value="1"/>
</dbReference>
<dbReference type="InterPro" id="IPR013264">
    <property type="entry name" value="DNAG_N"/>
</dbReference>
<keyword evidence="3 12" id="KW-0808">Transferase</keyword>
<dbReference type="RefSeq" id="WP_135708928.1">
    <property type="nucleotide sequence ID" value="NZ_CABFKI010000001.1"/>
</dbReference>
<accession>A0ABY6TGJ6</accession>
<evidence type="ECO:0000256" key="4">
    <source>
        <dbReference type="ARBA" id="ARBA00022695"/>
    </source>
</evidence>
<keyword evidence="6 12" id="KW-0479">Metal-binding</keyword>
<dbReference type="Pfam" id="PF01807">
    <property type="entry name" value="Zn_ribbon_DnaG"/>
    <property type="match status" value="1"/>
</dbReference>
<dbReference type="PROSITE" id="PS50880">
    <property type="entry name" value="TOPRIM"/>
    <property type="match status" value="1"/>
</dbReference>
<comment type="catalytic activity">
    <reaction evidence="12">
        <text>ssDNA + n NTP = ssDNA/pppN(pN)n-1 hybrid + (n-1) diphosphate.</text>
        <dbReference type="EC" id="2.7.7.101"/>
    </reaction>
</comment>
<evidence type="ECO:0000256" key="8">
    <source>
        <dbReference type="ARBA" id="ARBA00022833"/>
    </source>
</evidence>
<dbReference type="PANTHER" id="PTHR30313:SF2">
    <property type="entry name" value="DNA PRIMASE"/>
    <property type="match status" value="1"/>
</dbReference>
<dbReference type="CDD" id="cd03364">
    <property type="entry name" value="TOPRIM_DnaG_primases"/>
    <property type="match status" value="1"/>
</dbReference>
<gene>
    <name evidence="12 15" type="primary">dnaG</name>
    <name evidence="15" type="ORF">SAMEA1410922_00038</name>
</gene>
<dbReference type="InterPro" id="IPR034151">
    <property type="entry name" value="TOPRIM_DnaG_bac"/>
</dbReference>
<dbReference type="InterPro" id="IPR013173">
    <property type="entry name" value="DNA_primase_DnaG_DnaB-bd_dom"/>
</dbReference>
<dbReference type="SUPFAM" id="SSF57783">
    <property type="entry name" value="Zinc beta-ribbon"/>
    <property type="match status" value="1"/>
</dbReference>
<dbReference type="Gene3D" id="3.90.580.10">
    <property type="entry name" value="Zinc finger, CHC2-type domain"/>
    <property type="match status" value="1"/>
</dbReference>
<dbReference type="InterPro" id="IPR030846">
    <property type="entry name" value="DnaG_bac"/>
</dbReference>
<evidence type="ECO:0000256" key="6">
    <source>
        <dbReference type="ARBA" id="ARBA00022723"/>
    </source>
</evidence>
<dbReference type="Gene3D" id="1.20.50.20">
    <property type="entry name" value="DnaG, RNA polymerase domain, helical bundle"/>
    <property type="match status" value="1"/>
</dbReference>
<evidence type="ECO:0000313" key="15">
    <source>
        <dbReference type="EMBL" id="VTU05710.1"/>
    </source>
</evidence>
<comment type="subunit">
    <text evidence="12">Monomer. Interacts with DnaB.</text>
</comment>
<keyword evidence="16" id="KW-1185">Reference proteome</keyword>
<organism evidence="15 16">
    <name type="scientific">Actinobacillus porcinus</name>
    <dbReference type="NCBI Taxonomy" id="51048"/>
    <lineage>
        <taxon>Bacteria</taxon>
        <taxon>Pseudomonadati</taxon>
        <taxon>Pseudomonadota</taxon>
        <taxon>Gammaproteobacteria</taxon>
        <taxon>Pasteurellales</taxon>
        <taxon>Pasteurellaceae</taxon>
        <taxon>Actinobacillus</taxon>
    </lineage>
</organism>
<dbReference type="Gene3D" id="3.40.1360.10">
    <property type="match status" value="1"/>
</dbReference>
<comment type="cofactor">
    <cofactor evidence="12 13">
        <name>Zn(2+)</name>
        <dbReference type="ChEBI" id="CHEBI:29105"/>
    </cofactor>
    <text evidence="12 13">Binds 1 zinc ion per monomer.</text>
</comment>
<dbReference type="Proteomes" id="UP000308167">
    <property type="component" value="Unassembled WGS sequence"/>
</dbReference>
<evidence type="ECO:0000256" key="12">
    <source>
        <dbReference type="HAMAP-Rule" id="MF_00974"/>
    </source>
</evidence>
<evidence type="ECO:0000259" key="14">
    <source>
        <dbReference type="PROSITE" id="PS50880"/>
    </source>
</evidence>
<dbReference type="SUPFAM" id="SSF117023">
    <property type="entry name" value="DNA primase DnaG, C-terminal domain"/>
    <property type="match status" value="1"/>
</dbReference>
<dbReference type="InterPro" id="IPR006295">
    <property type="entry name" value="DNA_primase_DnaG"/>
</dbReference>
<dbReference type="Pfam" id="PF08278">
    <property type="entry name" value="DnaG_DnaB_bind"/>
    <property type="match status" value="1"/>
</dbReference>
<dbReference type="InterPro" id="IPR016136">
    <property type="entry name" value="DNA_helicase_N/primase_C"/>
</dbReference>
<dbReference type="GO" id="GO:0016779">
    <property type="term" value="F:nucleotidyltransferase activity"/>
    <property type="evidence" value="ECO:0007669"/>
    <property type="project" value="UniProtKB-KW"/>
</dbReference>
<keyword evidence="5 12" id="KW-0235">DNA replication</keyword>
<evidence type="ECO:0000256" key="11">
    <source>
        <dbReference type="ARBA" id="ARBA00023163"/>
    </source>
</evidence>
<keyword evidence="10 12" id="KW-0238">DNA-binding</keyword>
<comment type="caution">
    <text evidence="15">The sequence shown here is derived from an EMBL/GenBank/DDBJ whole genome shotgun (WGS) entry which is preliminary data.</text>
</comment>
<keyword evidence="11 12" id="KW-0804">Transcription</keyword>
<feature type="domain" description="Toprim" evidence="14">
    <location>
        <begin position="262"/>
        <end position="344"/>
    </location>
</feature>
<dbReference type="InterPro" id="IPR019475">
    <property type="entry name" value="DNA_primase_DnaB-bd"/>
</dbReference>
<dbReference type="Gene3D" id="1.10.860.10">
    <property type="entry name" value="DNAb Helicase, Chain A"/>
    <property type="match status" value="1"/>
</dbReference>
<dbReference type="Gene3D" id="3.90.980.10">
    <property type="entry name" value="DNA primase, catalytic core, N-terminal domain"/>
    <property type="match status" value="1"/>
</dbReference>
<dbReference type="EMBL" id="CABFKI010000001">
    <property type="protein sequence ID" value="VTU05710.1"/>
    <property type="molecule type" value="Genomic_DNA"/>
</dbReference>
<keyword evidence="1 12" id="KW-0240">DNA-directed RNA polymerase</keyword>
<feature type="zinc finger region" description="CHC2-type" evidence="12">
    <location>
        <begin position="41"/>
        <end position="65"/>
    </location>
</feature>
<dbReference type="SMART" id="SM00766">
    <property type="entry name" value="DnaG_DnaB_bind"/>
    <property type="match status" value="1"/>
</dbReference>